<keyword evidence="1" id="KW-0812">Transmembrane</keyword>
<name>A0ABT1D828_9PROT</name>
<keyword evidence="1" id="KW-0472">Membrane</keyword>
<keyword evidence="3" id="KW-1185">Reference proteome</keyword>
<evidence type="ECO:0000256" key="1">
    <source>
        <dbReference type="SAM" id="Phobius"/>
    </source>
</evidence>
<keyword evidence="1" id="KW-1133">Transmembrane helix</keyword>
<comment type="caution">
    <text evidence="2">The sequence shown here is derived from an EMBL/GenBank/DDBJ whole genome shotgun (WGS) entry which is preliminary data.</text>
</comment>
<feature type="transmembrane region" description="Helical" evidence="1">
    <location>
        <begin position="69"/>
        <end position="91"/>
    </location>
</feature>
<organism evidence="2 3">
    <name type="scientific">Siccirubricoccus soli</name>
    <dbReference type="NCBI Taxonomy" id="2899147"/>
    <lineage>
        <taxon>Bacteria</taxon>
        <taxon>Pseudomonadati</taxon>
        <taxon>Pseudomonadota</taxon>
        <taxon>Alphaproteobacteria</taxon>
        <taxon>Acetobacterales</taxon>
        <taxon>Roseomonadaceae</taxon>
        <taxon>Siccirubricoccus</taxon>
    </lineage>
</organism>
<evidence type="ECO:0000313" key="3">
    <source>
        <dbReference type="Proteomes" id="UP001523392"/>
    </source>
</evidence>
<dbReference type="EMBL" id="JAFIRR010000117">
    <property type="protein sequence ID" value="MCO6418087.1"/>
    <property type="molecule type" value="Genomic_DNA"/>
</dbReference>
<evidence type="ECO:0000313" key="2">
    <source>
        <dbReference type="EMBL" id="MCO6418087.1"/>
    </source>
</evidence>
<feature type="transmembrane region" description="Helical" evidence="1">
    <location>
        <begin position="43"/>
        <end position="62"/>
    </location>
</feature>
<dbReference type="RefSeq" id="WP_252954719.1">
    <property type="nucleotide sequence ID" value="NZ_JAFIRR010000117.1"/>
</dbReference>
<sequence>MSPASDLLAALAGLLLLGCLVLAFLTPALILQAVRLKRPGWRRAALAASGAVALAEAGMLLWGDWLTRALLPAVTGLLLLLGLVFALVAAWHHPVRGPR</sequence>
<protein>
    <submittedName>
        <fullName evidence="2">Uncharacterized protein</fullName>
    </submittedName>
</protein>
<proteinExistence type="predicted"/>
<accession>A0ABT1D828</accession>
<dbReference type="Proteomes" id="UP001523392">
    <property type="component" value="Unassembled WGS sequence"/>
</dbReference>
<reference evidence="2 3" key="1">
    <citation type="submission" date="2021-12" db="EMBL/GenBank/DDBJ databases">
        <title>Siccirubricoccus leaddurans sp. nov., a high concentration Zn2+ tolerance bacterium.</title>
        <authorList>
            <person name="Cao Y."/>
        </authorList>
    </citation>
    <scope>NUCLEOTIDE SEQUENCE [LARGE SCALE GENOMIC DNA]</scope>
    <source>
        <strain evidence="2 3">KC 17139</strain>
    </source>
</reference>
<gene>
    <name evidence="2" type="ORF">JYK14_18240</name>
</gene>